<name>A0A0Q2MM61_MYCGO</name>
<protein>
    <submittedName>
        <fullName evidence="2">Uncharacterized protein</fullName>
    </submittedName>
</protein>
<organism evidence="2 3">
    <name type="scientific">Mycobacterium gordonae</name>
    <dbReference type="NCBI Taxonomy" id="1778"/>
    <lineage>
        <taxon>Bacteria</taxon>
        <taxon>Bacillati</taxon>
        <taxon>Actinomycetota</taxon>
        <taxon>Actinomycetes</taxon>
        <taxon>Mycobacteriales</taxon>
        <taxon>Mycobacteriaceae</taxon>
        <taxon>Mycobacterium</taxon>
    </lineage>
</organism>
<dbReference type="AlphaFoldDB" id="A0A0Q2MM61"/>
<dbReference type="OrthoDB" id="10009780at2"/>
<dbReference type="RefSeq" id="WP_055576326.1">
    <property type="nucleotide sequence ID" value="NZ_LKTM01000007.1"/>
</dbReference>
<sequence>MTPRPQPRPSTLTTRAQRHHPAIPFDARTDSPAQRPTTPSGGDNSASTQQVNFRADRELVRKVKARLALEGRSMQDLLNEYLRDWLRTDAGRTDA</sequence>
<dbReference type="EMBL" id="LKTM01000007">
    <property type="protein sequence ID" value="KQH80815.1"/>
    <property type="molecule type" value="Genomic_DNA"/>
</dbReference>
<feature type="region of interest" description="Disordered" evidence="1">
    <location>
        <begin position="1"/>
        <end position="56"/>
    </location>
</feature>
<dbReference type="Proteomes" id="UP000051677">
    <property type="component" value="Unassembled WGS sequence"/>
</dbReference>
<feature type="compositionally biased region" description="Polar residues" evidence="1">
    <location>
        <begin position="31"/>
        <end position="52"/>
    </location>
</feature>
<dbReference type="GO" id="GO:0006355">
    <property type="term" value="P:regulation of DNA-templated transcription"/>
    <property type="evidence" value="ECO:0007669"/>
    <property type="project" value="InterPro"/>
</dbReference>
<evidence type="ECO:0000313" key="2">
    <source>
        <dbReference type="EMBL" id="KQH80815.1"/>
    </source>
</evidence>
<comment type="caution">
    <text evidence="2">The sequence shown here is derived from an EMBL/GenBank/DDBJ whole genome shotgun (WGS) entry which is preliminary data.</text>
</comment>
<dbReference type="InterPro" id="IPR010985">
    <property type="entry name" value="Ribbon_hlx_hlx"/>
</dbReference>
<dbReference type="SUPFAM" id="SSF47598">
    <property type="entry name" value="Ribbon-helix-helix"/>
    <property type="match status" value="1"/>
</dbReference>
<proteinExistence type="predicted"/>
<dbReference type="InterPro" id="IPR013321">
    <property type="entry name" value="Arc_rbn_hlx_hlx"/>
</dbReference>
<accession>A0A0Q2MM61</accession>
<reference evidence="2 3" key="1">
    <citation type="submission" date="2015-10" db="EMBL/GenBank/DDBJ databases">
        <title>Mycobacterium gordonae draft genome assembly.</title>
        <authorList>
            <person name="Ustinova V."/>
            <person name="Smirnova T."/>
            <person name="Blagodatskikh K."/>
            <person name="Varlamov D."/>
            <person name="Larionova E."/>
            <person name="Chernousova L."/>
        </authorList>
    </citation>
    <scope>NUCLEOTIDE SEQUENCE [LARGE SCALE GENOMIC DNA]</scope>
    <source>
        <strain evidence="2 3">CTRI 14-8773</strain>
    </source>
</reference>
<gene>
    <name evidence="2" type="ORF">AO501_26670</name>
</gene>
<evidence type="ECO:0000256" key="1">
    <source>
        <dbReference type="SAM" id="MobiDB-lite"/>
    </source>
</evidence>
<evidence type="ECO:0000313" key="3">
    <source>
        <dbReference type="Proteomes" id="UP000051677"/>
    </source>
</evidence>
<dbReference type="Gene3D" id="1.10.1220.10">
    <property type="entry name" value="Met repressor-like"/>
    <property type="match status" value="1"/>
</dbReference>